<evidence type="ECO:0000259" key="10">
    <source>
        <dbReference type="PROSITE" id="PS50109"/>
    </source>
</evidence>
<feature type="domain" description="PAS" evidence="11">
    <location>
        <begin position="264"/>
        <end position="320"/>
    </location>
</feature>
<dbReference type="SMART" id="SM00091">
    <property type="entry name" value="PAS"/>
    <property type="match status" value="2"/>
</dbReference>
<dbReference type="SUPFAM" id="SSF47384">
    <property type="entry name" value="Homodimeric domain of signal transducing histidine kinase"/>
    <property type="match status" value="1"/>
</dbReference>
<dbReference type="PANTHER" id="PTHR43047:SF72">
    <property type="entry name" value="OSMOSENSING HISTIDINE PROTEIN KINASE SLN1"/>
    <property type="match status" value="1"/>
</dbReference>
<feature type="transmembrane region" description="Helical" evidence="9">
    <location>
        <begin position="190"/>
        <end position="215"/>
    </location>
</feature>
<feature type="transmembrane region" description="Helical" evidence="9">
    <location>
        <begin position="6"/>
        <end position="28"/>
    </location>
</feature>
<dbReference type="Pfam" id="PF13426">
    <property type="entry name" value="PAS_9"/>
    <property type="match status" value="1"/>
</dbReference>
<evidence type="ECO:0000256" key="9">
    <source>
        <dbReference type="SAM" id="Phobius"/>
    </source>
</evidence>
<feature type="domain" description="Histidine kinase" evidence="10">
    <location>
        <begin position="522"/>
        <end position="729"/>
    </location>
</feature>
<proteinExistence type="predicted"/>
<dbReference type="SUPFAM" id="SSF55874">
    <property type="entry name" value="ATPase domain of HSP90 chaperone/DNA topoisomerase II/histidine kinase"/>
    <property type="match status" value="1"/>
</dbReference>
<reference evidence="12 13" key="1">
    <citation type="submission" date="2020-08" db="EMBL/GenBank/DDBJ databases">
        <title>Complete Genome Sequence of Effusibacillus dendaii Strain skT53, Isolated from Farmland soil.</title>
        <authorList>
            <person name="Konishi T."/>
            <person name="Kawasaki H."/>
        </authorList>
    </citation>
    <scope>NUCLEOTIDE SEQUENCE [LARGE SCALE GENOMIC DNA]</scope>
    <source>
        <strain evidence="13">skT53</strain>
    </source>
</reference>
<keyword evidence="5" id="KW-0547">Nucleotide-binding</keyword>
<evidence type="ECO:0000256" key="1">
    <source>
        <dbReference type="ARBA" id="ARBA00000085"/>
    </source>
</evidence>
<keyword evidence="4" id="KW-0808">Transferase</keyword>
<dbReference type="GO" id="GO:0009927">
    <property type="term" value="F:histidine phosphotransfer kinase activity"/>
    <property type="evidence" value="ECO:0007669"/>
    <property type="project" value="TreeGrafter"/>
</dbReference>
<dbReference type="Gene3D" id="3.30.450.20">
    <property type="entry name" value="PAS domain"/>
    <property type="match status" value="2"/>
</dbReference>
<dbReference type="GO" id="GO:0000155">
    <property type="term" value="F:phosphorelay sensor kinase activity"/>
    <property type="evidence" value="ECO:0007669"/>
    <property type="project" value="InterPro"/>
</dbReference>
<dbReference type="InterPro" id="IPR003594">
    <property type="entry name" value="HATPase_dom"/>
</dbReference>
<dbReference type="EC" id="2.7.13.3" evidence="2"/>
<dbReference type="InterPro" id="IPR003661">
    <property type="entry name" value="HisK_dim/P_dom"/>
</dbReference>
<evidence type="ECO:0000256" key="5">
    <source>
        <dbReference type="ARBA" id="ARBA00022741"/>
    </source>
</evidence>
<dbReference type="SUPFAM" id="SSF55785">
    <property type="entry name" value="PYP-like sensor domain (PAS domain)"/>
    <property type="match status" value="2"/>
</dbReference>
<dbReference type="SMART" id="SM00387">
    <property type="entry name" value="HATPase_c"/>
    <property type="match status" value="1"/>
</dbReference>
<dbReference type="PROSITE" id="PS50112">
    <property type="entry name" value="PAS"/>
    <property type="match status" value="2"/>
</dbReference>
<keyword evidence="9" id="KW-0472">Membrane</keyword>
<dbReference type="SMART" id="SM00388">
    <property type="entry name" value="HisKA"/>
    <property type="match status" value="1"/>
</dbReference>
<comment type="catalytic activity">
    <reaction evidence="1">
        <text>ATP + protein L-histidine = ADP + protein N-phospho-L-histidine.</text>
        <dbReference type="EC" id="2.7.13.3"/>
    </reaction>
</comment>
<dbReference type="InterPro" id="IPR013767">
    <property type="entry name" value="PAS_fold"/>
</dbReference>
<dbReference type="Pfam" id="PF00512">
    <property type="entry name" value="HisKA"/>
    <property type="match status" value="1"/>
</dbReference>
<dbReference type="InterPro" id="IPR035965">
    <property type="entry name" value="PAS-like_dom_sf"/>
</dbReference>
<dbReference type="KEGG" id="eff:skT53_22050"/>
<dbReference type="InterPro" id="IPR036890">
    <property type="entry name" value="HATPase_C_sf"/>
</dbReference>
<feature type="domain" description="PAS" evidence="11">
    <location>
        <begin position="387"/>
        <end position="435"/>
    </location>
</feature>
<evidence type="ECO:0000256" key="7">
    <source>
        <dbReference type="ARBA" id="ARBA00022840"/>
    </source>
</evidence>
<dbReference type="GO" id="GO:0005886">
    <property type="term" value="C:plasma membrane"/>
    <property type="evidence" value="ECO:0007669"/>
    <property type="project" value="TreeGrafter"/>
</dbReference>
<dbReference type="CDD" id="cd00130">
    <property type="entry name" value="PAS"/>
    <property type="match status" value="2"/>
</dbReference>
<organism evidence="12 13">
    <name type="scientific">Effusibacillus dendaii</name>
    <dbReference type="NCBI Taxonomy" id="2743772"/>
    <lineage>
        <taxon>Bacteria</taxon>
        <taxon>Bacillati</taxon>
        <taxon>Bacillota</taxon>
        <taxon>Bacilli</taxon>
        <taxon>Bacillales</taxon>
        <taxon>Alicyclobacillaceae</taxon>
        <taxon>Effusibacillus</taxon>
    </lineage>
</organism>
<evidence type="ECO:0000256" key="3">
    <source>
        <dbReference type="ARBA" id="ARBA00022553"/>
    </source>
</evidence>
<dbReference type="PROSITE" id="PS50109">
    <property type="entry name" value="HIS_KIN"/>
    <property type="match status" value="1"/>
</dbReference>
<dbReference type="GO" id="GO:0005524">
    <property type="term" value="F:ATP binding"/>
    <property type="evidence" value="ECO:0007669"/>
    <property type="project" value="UniProtKB-KW"/>
</dbReference>
<dbReference type="InterPro" id="IPR036097">
    <property type="entry name" value="HisK_dim/P_sf"/>
</dbReference>
<dbReference type="EMBL" id="AP023366">
    <property type="protein sequence ID" value="BCJ87220.1"/>
    <property type="molecule type" value="Genomic_DNA"/>
</dbReference>
<evidence type="ECO:0000313" key="12">
    <source>
        <dbReference type="EMBL" id="BCJ87220.1"/>
    </source>
</evidence>
<dbReference type="Pfam" id="PF02518">
    <property type="entry name" value="HATPase_c"/>
    <property type="match status" value="1"/>
</dbReference>
<keyword evidence="9" id="KW-0812">Transmembrane</keyword>
<keyword evidence="6" id="KW-0418">Kinase</keyword>
<dbReference type="CDD" id="cd16922">
    <property type="entry name" value="HATPase_EvgS-ArcB-TorS-like"/>
    <property type="match status" value="1"/>
</dbReference>
<evidence type="ECO:0000259" key="11">
    <source>
        <dbReference type="PROSITE" id="PS50112"/>
    </source>
</evidence>
<dbReference type="InterPro" id="IPR005467">
    <property type="entry name" value="His_kinase_dom"/>
</dbReference>
<keyword evidence="7" id="KW-0067">ATP-binding</keyword>
<keyword evidence="8" id="KW-0902">Two-component regulatory system</keyword>
<dbReference type="InterPro" id="IPR000014">
    <property type="entry name" value="PAS"/>
</dbReference>
<dbReference type="PANTHER" id="PTHR43047">
    <property type="entry name" value="TWO-COMPONENT HISTIDINE PROTEIN KINASE"/>
    <property type="match status" value="1"/>
</dbReference>
<evidence type="ECO:0000256" key="2">
    <source>
        <dbReference type="ARBA" id="ARBA00012438"/>
    </source>
</evidence>
<dbReference type="AlphaFoldDB" id="A0A7I8DF87"/>
<evidence type="ECO:0000256" key="8">
    <source>
        <dbReference type="ARBA" id="ARBA00023012"/>
    </source>
</evidence>
<dbReference type="PRINTS" id="PR00344">
    <property type="entry name" value="BCTRLSENSOR"/>
</dbReference>
<evidence type="ECO:0000313" key="13">
    <source>
        <dbReference type="Proteomes" id="UP000593802"/>
    </source>
</evidence>
<evidence type="ECO:0000256" key="6">
    <source>
        <dbReference type="ARBA" id="ARBA00022777"/>
    </source>
</evidence>
<sequence>MQFTSKKLIIPLVCLVGLLGGFFPYYFLSQSERQFFLAQTNETLTQISGAARQQLKGVTFDEMLEAAQLSTHPADIQLSYLNTALQPLAESFSENGIYVMFYDTTRDCVVASAPASETKNSWFKRLPADYPSRIVSETKHPDFRLVDNSTRGPMYVLTNPLNKGGQLYGLLVVSIPQQIIDEKIKERERYYLVVSSILAALAVSFITLAYLVIYFQLGGAAQNRFLRSWPKWLFTEQSELSLHQFEQAHRSPFIRPMIESIYSFQKWVLHIFQDLPTAILAIDHERHITYINPAFEKMSGYTLQELKDMSPEQLSQLFQPVGKSNDLQNLFESKSNKEIKGEYQIDSKNGQAIPVQLQSYNLVVQNRIGRIVLFIFDSQAHHLLQQLQAQNRLLLESLNEGVLILDKQGTIRYMNHAFESILSTNRNDWLGQSIFETNMEKSVSELLRLILSNRSARAHSMPGKFLNRQLSHLSLDIIPLGSESSNSQGALLIGRDLTTEWQWSELSKQADLVHSLSQIAASMAHEVRNPLTAVSGFLQLIARDSPSGDKLETYVQVMLEELERALGIISEYLSMSRKNLSERQPVSLRMILDDVRILMESEAILKGVNLHFYLLDQTIVCDITKMKQVMINLVRNALEATPRGGVVTVSVEKSLPEHAVLIQVSDTGIGISADDLSEIFNPFFTTKKGGTGLGLSVCKQIVEEHGGTLEATSIESAGSTFTIRMPLPDTTDLGEPILLPHLDSPV</sequence>
<dbReference type="NCBIfam" id="TIGR00229">
    <property type="entry name" value="sensory_box"/>
    <property type="match status" value="2"/>
</dbReference>
<keyword evidence="13" id="KW-1185">Reference proteome</keyword>
<dbReference type="Proteomes" id="UP000593802">
    <property type="component" value="Chromosome"/>
</dbReference>
<dbReference type="Gene3D" id="1.10.287.130">
    <property type="match status" value="1"/>
</dbReference>
<dbReference type="CDD" id="cd00082">
    <property type="entry name" value="HisKA"/>
    <property type="match status" value="1"/>
</dbReference>
<dbReference type="GO" id="GO:0006355">
    <property type="term" value="P:regulation of DNA-templated transcription"/>
    <property type="evidence" value="ECO:0007669"/>
    <property type="project" value="InterPro"/>
</dbReference>
<name>A0A7I8DF87_9BACL</name>
<dbReference type="InterPro" id="IPR004358">
    <property type="entry name" value="Sig_transdc_His_kin-like_C"/>
</dbReference>
<protein>
    <recommendedName>
        <fullName evidence="2">histidine kinase</fullName>
        <ecNumber evidence="2">2.7.13.3</ecNumber>
    </recommendedName>
</protein>
<dbReference type="Gene3D" id="3.30.565.10">
    <property type="entry name" value="Histidine kinase-like ATPase, C-terminal domain"/>
    <property type="match status" value="1"/>
</dbReference>
<keyword evidence="9" id="KW-1133">Transmembrane helix</keyword>
<dbReference type="RefSeq" id="WP_200756980.1">
    <property type="nucleotide sequence ID" value="NZ_AP023366.1"/>
</dbReference>
<keyword evidence="3" id="KW-0597">Phosphoprotein</keyword>
<gene>
    <name evidence="12" type="ORF">skT53_22050</name>
</gene>
<evidence type="ECO:0000256" key="4">
    <source>
        <dbReference type="ARBA" id="ARBA00022679"/>
    </source>
</evidence>
<dbReference type="Pfam" id="PF00989">
    <property type="entry name" value="PAS"/>
    <property type="match status" value="1"/>
</dbReference>
<accession>A0A7I8DF87</accession>